<dbReference type="SUPFAM" id="SSF53383">
    <property type="entry name" value="PLP-dependent transferases"/>
    <property type="match status" value="1"/>
</dbReference>
<sequence length="438" mass="48816">MTKENIPLPSKLIDDSLKETGFSSNNLAIREVNRLVNILEDKTGIDFIRMEFGIPNIPPPDFVKEVEQEAMSRGVHGAYPPFDGIPELKQAGSRFFEAFFNVKVPTNSIIPTCGSMQGGFISQQLAGNLFPNRKKILFLDPTFPVSKLQTRFLGLETEGIDLYDCRGDSLLTAIRKKFEEGNIGGLLWSSPNNPSWICLRPSELQGIAELCDKYKVLAIEDQAYIGMDFRQDYSTPFTEPFIPSVAQYGNYWVTLISSSKAFSYPGPRCAISVISPALVDMKFPNLKDKCGSETFGHSFSHGGLYVTTSGVSHASQYGLSSLLNAACDGSFNFVEHTREYSLRSEKICKIFTNHGFHQVYKTDIDIPVGNGFFLTMCYPDFTGNDLLKELLRYGISTTTLSSSGSSRDEGLRICISFVKPTEISLLEQRLKHFAEDHI</sequence>
<dbReference type="AlphaFoldDB" id="A0A1J5U7L3"/>
<evidence type="ECO:0000256" key="4">
    <source>
        <dbReference type="ARBA" id="ARBA00022576"/>
    </source>
</evidence>
<evidence type="ECO:0000313" key="8">
    <source>
        <dbReference type="EMBL" id="OIR20278.1"/>
    </source>
</evidence>
<dbReference type="GO" id="GO:0006520">
    <property type="term" value="P:amino acid metabolic process"/>
    <property type="evidence" value="ECO:0007669"/>
    <property type="project" value="InterPro"/>
</dbReference>
<accession>A0A1J5U7L3</accession>
<dbReference type="Gene3D" id="3.40.640.10">
    <property type="entry name" value="Type I PLP-dependent aspartate aminotransferase-like (Major domain)"/>
    <property type="match status" value="1"/>
</dbReference>
<comment type="similarity">
    <text evidence="2">Belongs to the class-I pyridoxal-phosphate-dependent aminotransferase family.</text>
</comment>
<organism evidence="8 9">
    <name type="scientific">Marine Group III euryarchaeote CG-Bathy1</name>
    <dbReference type="NCBI Taxonomy" id="1889001"/>
    <lineage>
        <taxon>Archaea</taxon>
        <taxon>Methanobacteriati</taxon>
        <taxon>Thermoplasmatota</taxon>
        <taxon>Thermoplasmata</taxon>
        <taxon>Candidatus Thermoprofundales</taxon>
    </lineage>
</organism>
<gene>
    <name evidence="8" type="ORF">BEU04_00250</name>
</gene>
<evidence type="ECO:0000256" key="6">
    <source>
        <dbReference type="ARBA" id="ARBA00022898"/>
    </source>
</evidence>
<keyword evidence="5" id="KW-0808">Transferase</keyword>
<evidence type="ECO:0000256" key="3">
    <source>
        <dbReference type="ARBA" id="ARBA00011738"/>
    </source>
</evidence>
<comment type="cofactor">
    <cofactor evidence="1">
        <name>pyridoxal 5'-phosphate</name>
        <dbReference type="ChEBI" id="CHEBI:597326"/>
    </cofactor>
</comment>
<dbReference type="InterPro" id="IPR004839">
    <property type="entry name" value="Aminotransferase_I/II_large"/>
</dbReference>
<dbReference type="InterPro" id="IPR050596">
    <property type="entry name" value="AspAT/PAT-like"/>
</dbReference>
<dbReference type="GO" id="GO:0008483">
    <property type="term" value="F:transaminase activity"/>
    <property type="evidence" value="ECO:0007669"/>
    <property type="project" value="UniProtKB-KW"/>
</dbReference>
<dbReference type="PANTHER" id="PTHR46383:SF1">
    <property type="entry name" value="ASPARTATE AMINOTRANSFERASE"/>
    <property type="match status" value="1"/>
</dbReference>
<dbReference type="Gene3D" id="3.90.1150.100">
    <property type="match status" value="2"/>
</dbReference>
<evidence type="ECO:0000313" key="9">
    <source>
        <dbReference type="Proteomes" id="UP000183815"/>
    </source>
</evidence>
<comment type="caution">
    <text evidence="8">The sequence shown here is derived from an EMBL/GenBank/DDBJ whole genome shotgun (WGS) entry which is preliminary data.</text>
</comment>
<reference evidence="8 9" key="1">
    <citation type="submission" date="2016-08" db="EMBL/GenBank/DDBJ databases">
        <title>New Insights into Marine Group III Euryarchaeota, from dark to light.</title>
        <authorList>
            <person name="Haro-Moreno J.M."/>
            <person name="Rodriguez-Valera F."/>
            <person name="Lopez-Garcia P."/>
            <person name="Moreira D."/>
            <person name="Martin-Cuadrado A.B."/>
        </authorList>
    </citation>
    <scope>NUCLEOTIDE SEQUENCE [LARGE SCALE GENOMIC DNA]</scope>
    <source>
        <strain evidence="8">CG-Bathy1</strain>
    </source>
</reference>
<dbReference type="PANTHER" id="PTHR46383">
    <property type="entry name" value="ASPARTATE AMINOTRANSFERASE"/>
    <property type="match status" value="1"/>
</dbReference>
<dbReference type="EMBL" id="MIYU01000001">
    <property type="protein sequence ID" value="OIR20278.1"/>
    <property type="molecule type" value="Genomic_DNA"/>
</dbReference>
<keyword evidence="4" id="KW-0032">Aminotransferase</keyword>
<keyword evidence="6" id="KW-0663">Pyridoxal phosphate</keyword>
<dbReference type="Proteomes" id="UP000183815">
    <property type="component" value="Unassembled WGS sequence"/>
</dbReference>
<evidence type="ECO:0000256" key="2">
    <source>
        <dbReference type="ARBA" id="ARBA00007441"/>
    </source>
</evidence>
<name>A0A1J5U7L3_9ARCH</name>
<protein>
    <recommendedName>
        <fullName evidence="7">Aminotransferase class I/classII large domain-containing protein</fullName>
    </recommendedName>
</protein>
<dbReference type="InterPro" id="IPR015424">
    <property type="entry name" value="PyrdxlP-dep_Trfase"/>
</dbReference>
<proteinExistence type="inferred from homology"/>
<comment type="subunit">
    <text evidence="3">Homodimer.</text>
</comment>
<dbReference type="CDD" id="cd00609">
    <property type="entry name" value="AAT_like"/>
    <property type="match status" value="1"/>
</dbReference>
<evidence type="ECO:0000256" key="5">
    <source>
        <dbReference type="ARBA" id="ARBA00022679"/>
    </source>
</evidence>
<evidence type="ECO:0000259" key="7">
    <source>
        <dbReference type="Pfam" id="PF00155"/>
    </source>
</evidence>
<dbReference type="GO" id="GO:0030170">
    <property type="term" value="F:pyridoxal phosphate binding"/>
    <property type="evidence" value="ECO:0007669"/>
    <property type="project" value="InterPro"/>
</dbReference>
<dbReference type="InterPro" id="IPR015421">
    <property type="entry name" value="PyrdxlP-dep_Trfase_major"/>
</dbReference>
<evidence type="ECO:0000256" key="1">
    <source>
        <dbReference type="ARBA" id="ARBA00001933"/>
    </source>
</evidence>
<feature type="domain" description="Aminotransferase class I/classII large" evidence="7">
    <location>
        <begin position="56"/>
        <end position="280"/>
    </location>
</feature>
<dbReference type="Pfam" id="PF00155">
    <property type="entry name" value="Aminotran_1_2"/>
    <property type="match status" value="1"/>
</dbReference>